<dbReference type="SUPFAM" id="SSF52540">
    <property type="entry name" value="P-loop containing nucleoside triphosphate hydrolases"/>
    <property type="match status" value="2"/>
</dbReference>
<dbReference type="PANTHER" id="PTHR42855:SF1">
    <property type="entry name" value="ABC TRANSPORTER DOMAIN-CONTAINING PROTEIN"/>
    <property type="match status" value="1"/>
</dbReference>
<evidence type="ECO:0000313" key="14">
    <source>
        <dbReference type="Proteomes" id="UP000030103"/>
    </source>
</evidence>
<evidence type="ECO:0000256" key="2">
    <source>
        <dbReference type="ARBA" id="ARBA00022490"/>
    </source>
</evidence>
<evidence type="ECO:0000256" key="6">
    <source>
        <dbReference type="ARBA" id="ARBA00022741"/>
    </source>
</evidence>
<dbReference type="PANTHER" id="PTHR42855">
    <property type="entry name" value="ABC TRANSPORTER ATP-BINDING SUBUNIT"/>
    <property type="match status" value="1"/>
</dbReference>
<sequence length="626" mass="71376">MLQVESLAKSFGERVLFQNVSFGIDRGEKVGLIAPNGVGKTTLMNILAGTEMPDSGKITFENGITWAYLPQQPRLPEEGTLLDACISPFDSVAMLFKEWERAATAENHAVMEQLLPRMEALGAWDYEQRLREILGKLGLTDTKRSVANLSGGEAKRVALAGALIGQPDLLMLDEPTNHLDLSTIEWLEGYLSRSTMGLLLVTHDRYFLDRVCNTIFELQPEGLYRYKGNYDYYLTKKAEREEADNALAARRRNLFRKEQEWMRRQPQARAGKAQARIDAFHELQAQLQKPRCTNREIALGSGDVGHIGNKIFEACHLSKRFGEKIILKDFNYIFARRDKVGVVGPNGVGKTTFIKLITGELLPDEGYVDVGETVRFGHYKQQVPDFSPEKRVIDVVKDIAEQFSYSTDTGRQQLSASQILTLFLFSPEKQYTQVRKLSGGEIRRLYLCTVLVTMPNFLVLDEPTNDLDIVTLNILEEFLQEFNGCVLIVSHDRFFMDKVVNHLLTFEGDGTIGDFPGNYSQYREYCEMRDAEAELAVRSQKEKLVEEGRRDRTERPRKLSYKEQQELKDIESLLPELEAEQQELEQRMSSGTLSNDELVKAGERIGEIIRKIDELILRQLELEEYS</sequence>
<dbReference type="CDD" id="cd03221">
    <property type="entry name" value="ABCF_EF-3"/>
    <property type="match status" value="2"/>
</dbReference>
<keyword evidence="2" id="KW-0963">Cytoplasm</keyword>
<dbReference type="eggNOG" id="COG0488">
    <property type="taxonomic scope" value="Bacteria"/>
</dbReference>
<feature type="domain" description="ABC transporter" evidence="12">
    <location>
        <begin position="312"/>
        <end position="533"/>
    </location>
</feature>
<dbReference type="GO" id="GO:0006412">
    <property type="term" value="P:translation"/>
    <property type="evidence" value="ECO:0007669"/>
    <property type="project" value="UniProtKB-KW"/>
</dbReference>
<keyword evidence="7" id="KW-0378">Hydrolase</keyword>
<comment type="caution">
    <text evidence="13">The sequence shown here is derived from an EMBL/GenBank/DDBJ whole genome shotgun (WGS) entry which is preliminary data.</text>
</comment>
<dbReference type="OrthoDB" id="1521973at2"/>
<dbReference type="RefSeq" id="WP_036873933.1">
    <property type="nucleotide sequence ID" value="NZ_JRFA01000015.1"/>
</dbReference>
<comment type="similarity">
    <text evidence="1">Belongs to the ABC transporter superfamily. ABCF family. Translational throttle EttA subfamily.</text>
</comment>
<dbReference type="STRING" id="28115.HQ47_05785"/>
<dbReference type="InterPro" id="IPR027417">
    <property type="entry name" value="P-loop_NTPase"/>
</dbReference>
<evidence type="ECO:0000256" key="7">
    <source>
        <dbReference type="ARBA" id="ARBA00022801"/>
    </source>
</evidence>
<dbReference type="Pfam" id="PF12848">
    <property type="entry name" value="ABC_tran_Xtn"/>
    <property type="match status" value="1"/>
</dbReference>
<feature type="domain" description="ABC transporter" evidence="12">
    <location>
        <begin position="2"/>
        <end position="245"/>
    </location>
</feature>
<dbReference type="GO" id="GO:0019843">
    <property type="term" value="F:rRNA binding"/>
    <property type="evidence" value="ECO:0007669"/>
    <property type="project" value="UniProtKB-KW"/>
</dbReference>
<dbReference type="Pfam" id="PF00005">
    <property type="entry name" value="ABC_tran"/>
    <property type="match status" value="2"/>
</dbReference>
<organism evidence="13 14">
    <name type="scientific">Porphyromonas macacae</name>
    <dbReference type="NCBI Taxonomy" id="28115"/>
    <lineage>
        <taxon>Bacteria</taxon>
        <taxon>Pseudomonadati</taxon>
        <taxon>Bacteroidota</taxon>
        <taxon>Bacteroidia</taxon>
        <taxon>Bacteroidales</taxon>
        <taxon>Porphyromonadaceae</taxon>
        <taxon>Porphyromonas</taxon>
    </lineage>
</organism>
<keyword evidence="4" id="KW-0699">rRNA-binding</keyword>
<dbReference type="EMBL" id="JRFA01000015">
    <property type="protein sequence ID" value="KGN74177.1"/>
    <property type="molecule type" value="Genomic_DNA"/>
</dbReference>
<dbReference type="Pfam" id="PF16326">
    <property type="entry name" value="ABC_tran_CTD"/>
    <property type="match status" value="1"/>
</dbReference>
<keyword evidence="6" id="KW-0547">Nucleotide-binding</keyword>
<dbReference type="InterPro" id="IPR003593">
    <property type="entry name" value="AAA+_ATPase"/>
</dbReference>
<keyword evidence="10" id="KW-0694">RNA-binding</keyword>
<evidence type="ECO:0000256" key="3">
    <source>
        <dbReference type="ARBA" id="ARBA00022555"/>
    </source>
</evidence>
<evidence type="ECO:0000256" key="4">
    <source>
        <dbReference type="ARBA" id="ARBA00022730"/>
    </source>
</evidence>
<dbReference type="InterPro" id="IPR003439">
    <property type="entry name" value="ABC_transporter-like_ATP-bd"/>
</dbReference>
<keyword evidence="8" id="KW-0067">ATP-binding</keyword>
<keyword evidence="14" id="KW-1185">Reference proteome</keyword>
<evidence type="ECO:0000256" key="1">
    <source>
        <dbReference type="ARBA" id="ARBA00005868"/>
    </source>
</evidence>
<evidence type="ECO:0000256" key="11">
    <source>
        <dbReference type="ARBA" id="ARBA00022917"/>
    </source>
</evidence>
<dbReference type="InterPro" id="IPR017871">
    <property type="entry name" value="ABC_transporter-like_CS"/>
</dbReference>
<protein>
    <submittedName>
        <fullName evidence="13">ABC transporter</fullName>
    </submittedName>
</protein>
<dbReference type="GO" id="GO:0000049">
    <property type="term" value="F:tRNA binding"/>
    <property type="evidence" value="ECO:0007669"/>
    <property type="project" value="UniProtKB-KW"/>
</dbReference>
<dbReference type="Proteomes" id="UP000030103">
    <property type="component" value="Unassembled WGS sequence"/>
</dbReference>
<dbReference type="FunFam" id="3.40.50.300:FF:000011">
    <property type="entry name" value="Putative ABC transporter ATP-binding component"/>
    <property type="match status" value="1"/>
</dbReference>
<dbReference type="Gene3D" id="1.10.287.380">
    <property type="entry name" value="Valyl-tRNA synthetase, C-terminal domain"/>
    <property type="match status" value="1"/>
</dbReference>
<dbReference type="InterPro" id="IPR032781">
    <property type="entry name" value="ABC_tran_Xtn"/>
</dbReference>
<keyword evidence="5" id="KW-0677">Repeat</keyword>
<dbReference type="SMART" id="SM00382">
    <property type="entry name" value="AAA"/>
    <property type="match status" value="2"/>
</dbReference>
<keyword evidence="11" id="KW-0648">Protein biosynthesis</keyword>
<evidence type="ECO:0000256" key="8">
    <source>
        <dbReference type="ARBA" id="ARBA00022840"/>
    </source>
</evidence>
<dbReference type="AlphaFoldDB" id="A0A0A2E931"/>
<dbReference type="PROSITE" id="PS50893">
    <property type="entry name" value="ABC_TRANSPORTER_2"/>
    <property type="match status" value="2"/>
</dbReference>
<dbReference type="GO" id="GO:0003677">
    <property type="term" value="F:DNA binding"/>
    <property type="evidence" value="ECO:0007669"/>
    <property type="project" value="InterPro"/>
</dbReference>
<accession>A0A0A2E931</accession>
<evidence type="ECO:0000256" key="9">
    <source>
        <dbReference type="ARBA" id="ARBA00022845"/>
    </source>
</evidence>
<keyword evidence="3" id="KW-0820">tRNA-binding</keyword>
<dbReference type="FunFam" id="3.40.50.300:FF:000183">
    <property type="entry name" value="ABC transporter ATP-binding protein yjjK"/>
    <property type="match status" value="1"/>
</dbReference>
<dbReference type="InterPro" id="IPR037118">
    <property type="entry name" value="Val-tRNA_synth_C_sf"/>
</dbReference>
<dbReference type="PROSITE" id="PS00211">
    <property type="entry name" value="ABC_TRANSPORTER_1"/>
    <property type="match status" value="1"/>
</dbReference>
<dbReference type="GO" id="GO:0016887">
    <property type="term" value="F:ATP hydrolysis activity"/>
    <property type="evidence" value="ECO:0007669"/>
    <property type="project" value="InterPro"/>
</dbReference>
<evidence type="ECO:0000256" key="5">
    <source>
        <dbReference type="ARBA" id="ARBA00022737"/>
    </source>
</evidence>
<dbReference type="GO" id="GO:0006417">
    <property type="term" value="P:regulation of translation"/>
    <property type="evidence" value="ECO:0007669"/>
    <property type="project" value="UniProtKB-KW"/>
</dbReference>
<gene>
    <name evidence="13" type="ORF">HQ47_05785</name>
</gene>
<dbReference type="GO" id="GO:0005524">
    <property type="term" value="F:ATP binding"/>
    <property type="evidence" value="ECO:0007669"/>
    <property type="project" value="UniProtKB-KW"/>
</dbReference>
<name>A0A0A2E931_9PORP</name>
<evidence type="ECO:0000256" key="10">
    <source>
        <dbReference type="ARBA" id="ARBA00022884"/>
    </source>
</evidence>
<dbReference type="InterPro" id="IPR032524">
    <property type="entry name" value="ABC_tran_C"/>
</dbReference>
<dbReference type="InterPro" id="IPR051309">
    <property type="entry name" value="ABCF_ATPase"/>
</dbReference>
<keyword evidence="9" id="KW-0810">Translation regulation</keyword>
<dbReference type="Gene3D" id="3.40.50.300">
    <property type="entry name" value="P-loop containing nucleotide triphosphate hydrolases"/>
    <property type="match status" value="2"/>
</dbReference>
<evidence type="ECO:0000259" key="12">
    <source>
        <dbReference type="PROSITE" id="PS50893"/>
    </source>
</evidence>
<reference evidence="13 14" key="1">
    <citation type="submission" date="2014-09" db="EMBL/GenBank/DDBJ databases">
        <title>Draft Genome Sequence of Porphyromonas macacae COT-192_OH2859.</title>
        <authorList>
            <person name="Wallis C."/>
            <person name="Deusch O."/>
            <person name="O'Flynn C."/>
            <person name="Davis I."/>
            <person name="Horsfall A."/>
            <person name="Kirkwood N."/>
            <person name="Harris S."/>
            <person name="Eisen J.A."/>
            <person name="Coil D.A."/>
            <person name="Darling A.E."/>
            <person name="Jospin G."/>
            <person name="Alexiev A."/>
        </authorList>
    </citation>
    <scope>NUCLEOTIDE SEQUENCE [LARGE SCALE GENOMIC DNA]</scope>
    <source>
        <strain evidence="14">COT-192 OH2859</strain>
    </source>
</reference>
<evidence type="ECO:0000313" key="13">
    <source>
        <dbReference type="EMBL" id="KGN74177.1"/>
    </source>
</evidence>
<proteinExistence type="inferred from homology"/>